<comment type="similarity">
    <text evidence="1">Belongs to the ATP12 family.</text>
</comment>
<evidence type="ECO:0000256" key="1">
    <source>
        <dbReference type="ARBA" id="ARBA00008231"/>
    </source>
</evidence>
<dbReference type="Gene3D" id="1.10.3580.10">
    <property type="entry name" value="ATP12 ATPase"/>
    <property type="match status" value="1"/>
</dbReference>
<sequence length="264" mass="29560">MIIAFEDSGPIKSLAHGNGFGHIAIMLTKSINRFYKKAEAVRDEDAQGWRIHLDGRPVKSPSKAEFVLPAERLAHEIAAEWDAQGEKVLPTTMPIMQLAATAIDRVRPHRFAVIAELTGFGRSDLLCYRASFPDDLVRQQAEAWQPLLDWAHHELGISLKVTEGVMPITQEDEALLRIQDEIEALDDYHLTALHTLTTVSGSVIIGLATLRRRISAEQAFEVSQLDENYSIEHWGADAEAVARRERHRAELLAAGRYLDLIGQR</sequence>
<dbReference type="AlphaFoldDB" id="A0A154L3T2"/>
<dbReference type="PANTHER" id="PTHR21013:SF10">
    <property type="entry name" value="ATP SYNTHASE MITOCHONDRIAL F1 COMPLEX ASSEMBLY FACTOR 2"/>
    <property type="match status" value="1"/>
</dbReference>
<proteinExistence type="inferred from homology"/>
<evidence type="ECO:0000313" key="5">
    <source>
        <dbReference type="Proteomes" id="UP000076335"/>
    </source>
</evidence>
<accession>A0A154L3T2</accession>
<dbReference type="InterPro" id="IPR042272">
    <property type="entry name" value="ATP12_ATP_synth-F1-assembly_N"/>
</dbReference>
<dbReference type="OrthoDB" id="9797825at2"/>
<dbReference type="Gene3D" id="3.30.2180.10">
    <property type="entry name" value="ATP12-like"/>
    <property type="match status" value="1"/>
</dbReference>
<protein>
    <submittedName>
        <fullName evidence="4">ATPase</fullName>
    </submittedName>
</protein>
<dbReference type="InterPro" id="IPR011419">
    <property type="entry name" value="ATP12_ATP_synth-F1-assembly"/>
</dbReference>
<dbReference type="PANTHER" id="PTHR21013">
    <property type="entry name" value="ATP SYNTHASE MITOCHONDRIAL F1 COMPLEX ASSEMBLY FACTOR 2/ATP12 PROTEIN, MITOCHONDRIAL PRECURSOR"/>
    <property type="match status" value="1"/>
</dbReference>
<reference evidence="4 5" key="1">
    <citation type="submission" date="2015-12" db="EMBL/GenBank/DDBJ databases">
        <title>Genome sequence of Thalassospira lucentensis MCCC 1A02072.</title>
        <authorList>
            <person name="Lu L."/>
            <person name="Lai Q."/>
            <person name="Shao Z."/>
            <person name="Qian P."/>
        </authorList>
    </citation>
    <scope>NUCLEOTIDE SEQUENCE [LARGE SCALE GENOMIC DNA]</scope>
    <source>
        <strain evidence="4 5">MCCC 1A02072</strain>
    </source>
</reference>
<comment type="caution">
    <text evidence="4">The sequence shown here is derived from an EMBL/GenBank/DDBJ whole genome shotgun (WGS) entry which is preliminary data.</text>
</comment>
<dbReference type="SUPFAM" id="SSF160909">
    <property type="entry name" value="ATP12-like"/>
    <property type="match status" value="1"/>
</dbReference>
<evidence type="ECO:0000313" key="4">
    <source>
        <dbReference type="EMBL" id="KZB62864.1"/>
    </source>
</evidence>
<dbReference type="EMBL" id="LPVY01000020">
    <property type="protein sequence ID" value="KZB62864.1"/>
    <property type="molecule type" value="Genomic_DNA"/>
</dbReference>
<keyword evidence="3" id="KW-0143">Chaperone</keyword>
<gene>
    <name evidence="4" type="ORF">AUP42_02065</name>
</gene>
<dbReference type="GO" id="GO:0043461">
    <property type="term" value="P:proton-transporting ATP synthase complex assembly"/>
    <property type="evidence" value="ECO:0007669"/>
    <property type="project" value="InterPro"/>
</dbReference>
<evidence type="ECO:0000256" key="2">
    <source>
        <dbReference type="ARBA" id="ARBA00022946"/>
    </source>
</evidence>
<keyword evidence="2" id="KW-0809">Transit peptide</keyword>
<dbReference type="Proteomes" id="UP000076335">
    <property type="component" value="Unassembled WGS sequence"/>
</dbReference>
<evidence type="ECO:0000256" key="3">
    <source>
        <dbReference type="ARBA" id="ARBA00023186"/>
    </source>
</evidence>
<dbReference type="Pfam" id="PF07542">
    <property type="entry name" value="ATP12"/>
    <property type="match status" value="1"/>
</dbReference>
<dbReference type="InterPro" id="IPR023335">
    <property type="entry name" value="ATP12_ortho_dom_sf"/>
</dbReference>
<name>A0A154L3T2_9PROT</name>
<organism evidence="4 5">
    <name type="scientific">Thalassospira lucentensis</name>
    <dbReference type="NCBI Taxonomy" id="168935"/>
    <lineage>
        <taxon>Bacteria</taxon>
        <taxon>Pseudomonadati</taxon>
        <taxon>Pseudomonadota</taxon>
        <taxon>Alphaproteobacteria</taxon>
        <taxon>Rhodospirillales</taxon>
        <taxon>Thalassospiraceae</taxon>
        <taxon>Thalassospira</taxon>
    </lineage>
</organism>